<feature type="region of interest" description="Disordered" evidence="1">
    <location>
        <begin position="88"/>
        <end position="109"/>
    </location>
</feature>
<accession>A0A1I3X8W7</accession>
<evidence type="ECO:0000313" key="4">
    <source>
        <dbReference type="Proteomes" id="UP000199111"/>
    </source>
</evidence>
<keyword evidence="2" id="KW-0732">Signal</keyword>
<name>A0A1I3X8W7_9ACTN</name>
<keyword evidence="4" id="KW-1185">Reference proteome</keyword>
<reference evidence="4" key="1">
    <citation type="submission" date="2016-10" db="EMBL/GenBank/DDBJ databases">
        <authorList>
            <person name="Varghese N."/>
            <person name="Submissions S."/>
        </authorList>
    </citation>
    <scope>NUCLEOTIDE SEQUENCE [LARGE SCALE GENOMIC DNA]</scope>
    <source>
        <strain evidence="4">CGMCC 4.2126</strain>
    </source>
</reference>
<dbReference type="RefSeq" id="WP_093889364.1">
    <property type="nucleotide sequence ID" value="NZ_FOQY01000018.1"/>
</dbReference>
<evidence type="ECO:0000256" key="1">
    <source>
        <dbReference type="SAM" id="MobiDB-lite"/>
    </source>
</evidence>
<proteinExistence type="predicted"/>
<feature type="chain" id="PRO_5038485560" evidence="2">
    <location>
        <begin position="19"/>
        <end position="109"/>
    </location>
</feature>
<organism evidence="3 4">
    <name type="scientific">Streptosporangium canum</name>
    <dbReference type="NCBI Taxonomy" id="324952"/>
    <lineage>
        <taxon>Bacteria</taxon>
        <taxon>Bacillati</taxon>
        <taxon>Actinomycetota</taxon>
        <taxon>Actinomycetes</taxon>
        <taxon>Streptosporangiales</taxon>
        <taxon>Streptosporangiaceae</taxon>
        <taxon>Streptosporangium</taxon>
    </lineage>
</organism>
<evidence type="ECO:0000256" key="2">
    <source>
        <dbReference type="SAM" id="SignalP"/>
    </source>
</evidence>
<sequence>MPKLKSVMAGLALSTAMAGGAVGMGAATTATSAGATVGTNTTSIASFQTNFGWASCGCNRRWRCGGGWGCNRRHNHWSNRRHHQKFNININNNNNNEEDAQNDNNNNNV</sequence>
<evidence type="ECO:0000313" key="3">
    <source>
        <dbReference type="EMBL" id="SFK15381.1"/>
    </source>
</evidence>
<protein>
    <submittedName>
        <fullName evidence="3">Uncharacterized protein</fullName>
    </submittedName>
</protein>
<dbReference type="AlphaFoldDB" id="A0A1I3X8W7"/>
<gene>
    <name evidence="3" type="ORF">SAMN05216275_118110</name>
</gene>
<dbReference type="GeneID" id="96304139"/>
<feature type="signal peptide" evidence="2">
    <location>
        <begin position="1"/>
        <end position="18"/>
    </location>
</feature>
<dbReference type="Proteomes" id="UP000199111">
    <property type="component" value="Unassembled WGS sequence"/>
</dbReference>
<dbReference type="EMBL" id="FOQY01000018">
    <property type="protein sequence ID" value="SFK15381.1"/>
    <property type="molecule type" value="Genomic_DNA"/>
</dbReference>